<dbReference type="PROSITE" id="PS00480">
    <property type="entry name" value="CITRATE_SYNTHASE"/>
    <property type="match status" value="1"/>
</dbReference>
<dbReference type="STRING" id="75985.WC39_07005"/>
<dbReference type="PANTHER" id="PTHR42871:SF1">
    <property type="entry name" value="CITRATE SYNTHASE"/>
    <property type="match status" value="1"/>
</dbReference>
<dbReference type="InterPro" id="IPR016142">
    <property type="entry name" value="Citrate_synth-like_lrg_a-sub"/>
</dbReference>
<dbReference type="InterPro" id="IPR036969">
    <property type="entry name" value="Citrate_synthase_sf"/>
</dbReference>
<keyword evidence="4 7" id="KW-0808">Transferase</keyword>
<dbReference type="PANTHER" id="PTHR42871">
    <property type="entry name" value="CITRATE SYNTHASE"/>
    <property type="match status" value="1"/>
</dbReference>
<proteinExistence type="inferred from homology"/>
<dbReference type="AlphaFoldDB" id="A0A378NCX1"/>
<keyword evidence="3 8" id="KW-0816">Tricarboxylic acid cycle</keyword>
<dbReference type="Gene3D" id="2.20.28.60">
    <property type="match status" value="1"/>
</dbReference>
<dbReference type="Pfam" id="PF00285">
    <property type="entry name" value="Citrate_synt"/>
    <property type="match status" value="1"/>
</dbReference>
<dbReference type="InterPro" id="IPR002020">
    <property type="entry name" value="Citrate_synthase"/>
</dbReference>
<organism evidence="10 11">
    <name type="scientific">Mannheimia haemolytica</name>
    <name type="common">Pasteurella haemolytica</name>
    <dbReference type="NCBI Taxonomy" id="75985"/>
    <lineage>
        <taxon>Bacteria</taxon>
        <taxon>Pseudomonadati</taxon>
        <taxon>Pseudomonadota</taxon>
        <taxon>Gammaproteobacteria</taxon>
        <taxon>Pasteurellales</taxon>
        <taxon>Pasteurellaceae</taxon>
        <taxon>Mannheimia</taxon>
    </lineage>
</organism>
<dbReference type="NCBIfam" id="NF004126">
    <property type="entry name" value="PRK05614.1"/>
    <property type="match status" value="1"/>
</dbReference>
<evidence type="ECO:0000313" key="11">
    <source>
        <dbReference type="Proteomes" id="UP000254802"/>
    </source>
</evidence>
<reference evidence="10 11" key="1">
    <citation type="submission" date="2018-06" db="EMBL/GenBank/DDBJ databases">
        <authorList>
            <consortium name="Pathogen Informatics"/>
            <person name="Doyle S."/>
        </authorList>
    </citation>
    <scope>NUCLEOTIDE SEQUENCE [LARGE SCALE GENOMIC DNA]</scope>
    <source>
        <strain evidence="10 11">NCTC10638</strain>
    </source>
</reference>
<dbReference type="Gene3D" id="1.10.580.10">
    <property type="entry name" value="Citrate Synthase, domain 1"/>
    <property type="match status" value="1"/>
</dbReference>
<evidence type="ECO:0000256" key="8">
    <source>
        <dbReference type="RuleBase" id="RU003370"/>
    </source>
</evidence>
<dbReference type="GO" id="GO:0036440">
    <property type="term" value="F:citrate synthase activity"/>
    <property type="evidence" value="ECO:0007669"/>
    <property type="project" value="UniProtKB-EC"/>
</dbReference>
<accession>A0A378NCX1</accession>
<name>A0A378NCX1_MANHA</name>
<dbReference type="Proteomes" id="UP000254802">
    <property type="component" value="Unassembled WGS sequence"/>
</dbReference>
<evidence type="ECO:0000256" key="2">
    <source>
        <dbReference type="ARBA" id="ARBA00010566"/>
    </source>
</evidence>
<gene>
    <name evidence="10" type="primary">gltA_2</name>
    <name evidence="10" type="ORF">NCTC10638_02980</name>
</gene>
<comment type="pathway">
    <text evidence="1 8">Carbohydrate metabolism; tricarboxylic acid cycle; isocitrate from oxaloacetate: step 1/2.</text>
</comment>
<comment type="similarity">
    <text evidence="2 7 9">Belongs to the citrate synthase family.</text>
</comment>
<evidence type="ECO:0000256" key="5">
    <source>
        <dbReference type="ARBA" id="ARBA00049288"/>
    </source>
</evidence>
<dbReference type="GO" id="GO:0006099">
    <property type="term" value="P:tricarboxylic acid cycle"/>
    <property type="evidence" value="ECO:0007669"/>
    <property type="project" value="UniProtKB-UniRule"/>
</dbReference>
<dbReference type="PIRSF" id="PIRSF001369">
    <property type="entry name" value="Citrate_synth"/>
    <property type="match status" value="1"/>
</dbReference>
<evidence type="ECO:0000256" key="9">
    <source>
        <dbReference type="RuleBase" id="RU003406"/>
    </source>
</evidence>
<dbReference type="InterPro" id="IPR010953">
    <property type="entry name" value="Citrate_synthase_typ-I"/>
</dbReference>
<dbReference type="NCBIfam" id="TIGR01798">
    <property type="entry name" value="cit_synth_I"/>
    <property type="match status" value="1"/>
</dbReference>
<comment type="catalytic activity">
    <reaction evidence="5 8">
        <text>oxaloacetate + acetyl-CoA + H2O = citrate + CoA + H(+)</text>
        <dbReference type="Rhea" id="RHEA:16845"/>
        <dbReference type="ChEBI" id="CHEBI:15377"/>
        <dbReference type="ChEBI" id="CHEBI:15378"/>
        <dbReference type="ChEBI" id="CHEBI:16452"/>
        <dbReference type="ChEBI" id="CHEBI:16947"/>
        <dbReference type="ChEBI" id="CHEBI:57287"/>
        <dbReference type="ChEBI" id="CHEBI:57288"/>
        <dbReference type="EC" id="2.3.3.16"/>
    </reaction>
</comment>
<dbReference type="PRINTS" id="PR00143">
    <property type="entry name" value="CITRTSNTHASE"/>
</dbReference>
<dbReference type="InterPro" id="IPR024176">
    <property type="entry name" value="Citrate_synthase_bac-typ"/>
</dbReference>
<evidence type="ECO:0000256" key="6">
    <source>
        <dbReference type="NCBIfam" id="TIGR01798"/>
    </source>
</evidence>
<evidence type="ECO:0000256" key="1">
    <source>
        <dbReference type="ARBA" id="ARBA00004751"/>
    </source>
</evidence>
<dbReference type="SUPFAM" id="SSF48256">
    <property type="entry name" value="Citrate synthase"/>
    <property type="match status" value="1"/>
</dbReference>
<protein>
    <recommendedName>
        <fullName evidence="6 7">Citrate synthase</fullName>
    </recommendedName>
</protein>
<dbReference type="GO" id="GO:0005737">
    <property type="term" value="C:cytoplasm"/>
    <property type="evidence" value="ECO:0007669"/>
    <property type="project" value="InterPro"/>
</dbReference>
<dbReference type="Gene3D" id="1.10.230.10">
    <property type="entry name" value="Cytochrome P450-Terp, domain 2"/>
    <property type="match status" value="1"/>
</dbReference>
<evidence type="ECO:0000256" key="4">
    <source>
        <dbReference type="ARBA" id="ARBA00022679"/>
    </source>
</evidence>
<evidence type="ECO:0000256" key="7">
    <source>
        <dbReference type="PIRNR" id="PIRNR001369"/>
    </source>
</evidence>
<dbReference type="UniPathway" id="UPA00223">
    <property type="reaction ID" value="UER00717"/>
</dbReference>
<sequence length="340" mass="38496">MSKATLTLETGEKLELNMQKGTLGYQTIDIQPFLKHKLFAYDPGLVSTAVCRSNITYVDGDEGVLLYRGYPIDQLAKHSDYLEVGYMLLFGERPTKEEYKDFVQLIKKHTLVHEQLTKFFSGFRRDSHPMAVMCGVSGALAAFYHDAIDVNNQAHRELTAIRLLAKIPTLAAMCYKYSIGQPFMFPQNHLSYAGNFLYMMFATPCEPYEVNPVLERALDRIFILHADHEQNASTSTVRTAASSGANPFACIAAGIASLWGPAHGGANEACINMLKEIGTVDRIPEFIARAKDKNDPFRLMGFGHRVYKNYDPRAKVMRETCHEVLKELNMITHYLKWHWN</sequence>
<evidence type="ECO:0000313" key="10">
    <source>
        <dbReference type="EMBL" id="STY63808.1"/>
    </source>
</evidence>
<dbReference type="EMBL" id="UGPN01000002">
    <property type="protein sequence ID" value="STY63808.1"/>
    <property type="molecule type" value="Genomic_DNA"/>
</dbReference>
<evidence type="ECO:0000256" key="3">
    <source>
        <dbReference type="ARBA" id="ARBA00022532"/>
    </source>
</evidence>
<dbReference type="InterPro" id="IPR019810">
    <property type="entry name" value="Citrate_synthase_AS"/>
</dbReference>
<keyword evidence="10" id="KW-0012">Acyltransferase</keyword>
<dbReference type="InterPro" id="IPR016143">
    <property type="entry name" value="Citrate_synth-like_sm_a-sub"/>
</dbReference>